<sequence length="212" mass="23874">MERRPYRDFDDKTQVLPMITYENKWVSLSVPTLDLKLPSAGPVEFRLRARYANDGYDSDDSSYLSGMDKRKNSVWVGGAAIWHNDFANLTTEVLTDGSSNSKGTKFKLQVDRRLSSGAWGFTPRIAVHMVDSKYVDYYYGVRASEARIDRPLYDGKSTTNIEVGLRVDYAVTPKQLLFVDVGATSFGNGIKDSPLVDHSNQTGLRAGYVYRF</sequence>
<evidence type="ECO:0008006" key="8">
    <source>
        <dbReference type="Google" id="ProtNLM"/>
    </source>
</evidence>
<dbReference type="PANTHER" id="PTHR38776:SF1">
    <property type="entry name" value="MLTA-INTERACTING PROTEIN-RELATED"/>
    <property type="match status" value="1"/>
</dbReference>
<dbReference type="PANTHER" id="PTHR38776">
    <property type="entry name" value="MLTA-INTERACTING PROTEIN-RELATED"/>
    <property type="match status" value="1"/>
</dbReference>
<dbReference type="SUPFAM" id="SSF56925">
    <property type="entry name" value="OMPA-like"/>
    <property type="match status" value="1"/>
</dbReference>
<proteinExistence type="inferred from homology"/>
<name>A0ABD6VI09_9PSED</name>
<dbReference type="GO" id="GO:0009279">
    <property type="term" value="C:cell outer membrane"/>
    <property type="evidence" value="ECO:0007669"/>
    <property type="project" value="UniProtKB-SubCell"/>
</dbReference>
<evidence type="ECO:0000256" key="5">
    <source>
        <dbReference type="ARBA" id="ARBA00023237"/>
    </source>
</evidence>
<protein>
    <recommendedName>
        <fullName evidence="8">Structural protein MipA</fullName>
    </recommendedName>
</protein>
<evidence type="ECO:0000256" key="3">
    <source>
        <dbReference type="ARBA" id="ARBA00022729"/>
    </source>
</evidence>
<gene>
    <name evidence="6" type="ORF">BKM07_02950</name>
</gene>
<keyword evidence="3" id="KW-0732">Signal</keyword>
<dbReference type="InterPro" id="IPR011250">
    <property type="entry name" value="OMP/PagP_B-barrel"/>
</dbReference>
<organism evidence="6 7">
    <name type="scientific">Pseudomonas syringae group genomosp. 3</name>
    <dbReference type="NCBI Taxonomy" id="251701"/>
    <lineage>
        <taxon>Bacteria</taxon>
        <taxon>Pseudomonadati</taxon>
        <taxon>Pseudomonadota</taxon>
        <taxon>Gammaproteobacteria</taxon>
        <taxon>Pseudomonadales</taxon>
        <taxon>Pseudomonadaceae</taxon>
        <taxon>Pseudomonas</taxon>
    </lineage>
</organism>
<evidence type="ECO:0000256" key="4">
    <source>
        <dbReference type="ARBA" id="ARBA00023136"/>
    </source>
</evidence>
<dbReference type="InterPro" id="IPR010583">
    <property type="entry name" value="MipA"/>
</dbReference>
<evidence type="ECO:0000313" key="7">
    <source>
        <dbReference type="Proteomes" id="UP000236998"/>
    </source>
</evidence>
<evidence type="ECO:0000313" key="6">
    <source>
        <dbReference type="EMBL" id="POD73184.1"/>
    </source>
</evidence>
<dbReference type="Pfam" id="PF06629">
    <property type="entry name" value="MipA"/>
    <property type="match status" value="1"/>
</dbReference>
<accession>A0ABD6VI09</accession>
<dbReference type="EMBL" id="MLET01000001">
    <property type="protein sequence ID" value="POD73184.1"/>
    <property type="molecule type" value="Genomic_DNA"/>
</dbReference>
<dbReference type="Proteomes" id="UP000236998">
    <property type="component" value="Unassembled WGS sequence"/>
</dbReference>
<comment type="caution">
    <text evidence="6">The sequence shown here is derived from an EMBL/GenBank/DDBJ whole genome shotgun (WGS) entry which is preliminary data.</text>
</comment>
<evidence type="ECO:0000256" key="1">
    <source>
        <dbReference type="ARBA" id="ARBA00004442"/>
    </source>
</evidence>
<evidence type="ECO:0000256" key="2">
    <source>
        <dbReference type="ARBA" id="ARBA00005722"/>
    </source>
</evidence>
<reference evidence="6 7" key="1">
    <citation type="submission" date="2016-10" db="EMBL/GenBank/DDBJ databases">
        <title>Comparative genomics of Pseudomonas syringae.</title>
        <authorList>
            <person name="Hulin M.T."/>
        </authorList>
    </citation>
    <scope>NUCLEOTIDE SEQUENCE [LARGE SCALE GENOMIC DNA]</scope>
    <source>
        <strain evidence="6 7">9643</strain>
    </source>
</reference>
<comment type="similarity">
    <text evidence="2">Belongs to the MipA/OmpV family.</text>
</comment>
<dbReference type="AlphaFoldDB" id="A0ABD6VI09"/>
<keyword evidence="5" id="KW-0998">Cell outer membrane</keyword>
<keyword evidence="4" id="KW-0472">Membrane</keyword>
<comment type="subcellular location">
    <subcellularLocation>
        <location evidence="1">Cell outer membrane</location>
    </subcellularLocation>
</comment>